<dbReference type="InterPro" id="IPR046851">
    <property type="entry name" value="NBCH_WD40"/>
</dbReference>
<sequence length="156" mass="15710">MATATAVSASFTACAGAGAGSGDGGASSMHGTGTSGTPSWVSLVEAITARVLVYCSDQLTLSSHGINALGHAPALAWAHTTERLHALVVTRDGRFLVTGGEKGAVVVRCTHNLSPWARYDGPGPAITALWVTPEECLIAGMADGRLAVWAPVVAGA</sequence>
<protein>
    <recommendedName>
        <fullName evidence="1">Neurobeachin beta-propeller domain-containing protein</fullName>
    </recommendedName>
</protein>
<reference evidence="2" key="1">
    <citation type="submission" date="2021-01" db="EMBL/GenBank/DDBJ databases">
        <authorList>
            <person name="Corre E."/>
            <person name="Pelletier E."/>
            <person name="Niang G."/>
            <person name="Scheremetjew M."/>
            <person name="Finn R."/>
            <person name="Kale V."/>
            <person name="Holt S."/>
            <person name="Cochrane G."/>
            <person name="Meng A."/>
            <person name="Brown T."/>
            <person name="Cohen L."/>
        </authorList>
    </citation>
    <scope>NUCLEOTIDE SEQUENCE</scope>
    <source>
        <strain evidence="2">SL-175</strain>
    </source>
</reference>
<evidence type="ECO:0000259" key="1">
    <source>
        <dbReference type="Pfam" id="PF20426"/>
    </source>
</evidence>
<accession>A0A7S0SIP0</accession>
<evidence type="ECO:0000313" key="2">
    <source>
        <dbReference type="EMBL" id="CAD8705857.1"/>
    </source>
</evidence>
<dbReference type="EMBL" id="HBFC01014555">
    <property type="protein sequence ID" value="CAD8705857.1"/>
    <property type="molecule type" value="Transcribed_RNA"/>
</dbReference>
<dbReference type="Pfam" id="PF20426">
    <property type="entry name" value="NBCH_WD40"/>
    <property type="match status" value="1"/>
</dbReference>
<dbReference type="InterPro" id="IPR036322">
    <property type="entry name" value="WD40_repeat_dom_sf"/>
</dbReference>
<dbReference type="Gene3D" id="2.130.10.10">
    <property type="entry name" value="YVTN repeat-like/Quinoprotein amine dehydrogenase"/>
    <property type="match status" value="1"/>
</dbReference>
<dbReference type="InterPro" id="IPR015943">
    <property type="entry name" value="WD40/YVTN_repeat-like_dom_sf"/>
</dbReference>
<dbReference type="SUPFAM" id="SSF50978">
    <property type="entry name" value="WD40 repeat-like"/>
    <property type="match status" value="1"/>
</dbReference>
<gene>
    <name evidence="2" type="ORF">MANT1106_LOCUS8540</name>
</gene>
<feature type="domain" description="Neurobeachin beta-propeller" evidence="1">
    <location>
        <begin position="43"/>
        <end position="149"/>
    </location>
</feature>
<dbReference type="AlphaFoldDB" id="A0A7S0SIP0"/>
<organism evidence="2">
    <name type="scientific">Mantoniella antarctica</name>
    <dbReference type="NCBI Taxonomy" id="81844"/>
    <lineage>
        <taxon>Eukaryota</taxon>
        <taxon>Viridiplantae</taxon>
        <taxon>Chlorophyta</taxon>
        <taxon>Mamiellophyceae</taxon>
        <taxon>Mamiellales</taxon>
        <taxon>Mamiellaceae</taxon>
        <taxon>Mantoniella</taxon>
    </lineage>
</organism>
<name>A0A7S0SIP0_9CHLO</name>
<proteinExistence type="predicted"/>